<reference evidence="2 3" key="1">
    <citation type="submission" date="2013-09" db="EMBL/GenBank/DDBJ databases">
        <title>Genome sequencing of Phaeobacter antarcticus sp. nov. SM1211.</title>
        <authorList>
            <person name="Zhang X.-Y."/>
            <person name="Liu C."/>
            <person name="Chen X.-L."/>
            <person name="Xie B.-B."/>
            <person name="Qin Q.-L."/>
            <person name="Rong J.-C."/>
            <person name="Zhang Y.-Z."/>
        </authorList>
    </citation>
    <scope>NUCLEOTIDE SEQUENCE [LARGE SCALE GENOMIC DNA]</scope>
    <source>
        <strain evidence="2 3">SM1211</strain>
    </source>
</reference>
<feature type="region of interest" description="Disordered" evidence="1">
    <location>
        <begin position="14"/>
        <end position="38"/>
    </location>
</feature>
<sequence>MSFLHAQRAKIEALKSVRQDKHRQGSGKEAETGRNKPAILPVDLSTVIGSATSDFDMNKQ</sequence>
<gene>
    <name evidence="2" type="ORF">P775_16730</name>
</gene>
<dbReference type="AlphaFoldDB" id="A0A2G8RD28"/>
<proteinExistence type="predicted"/>
<keyword evidence="3" id="KW-1185">Reference proteome</keyword>
<evidence type="ECO:0000313" key="3">
    <source>
        <dbReference type="Proteomes" id="UP000231259"/>
    </source>
</evidence>
<dbReference type="RefSeq" id="WP_099911902.1">
    <property type="nucleotide sequence ID" value="NZ_AWWI01000116.1"/>
</dbReference>
<protein>
    <submittedName>
        <fullName evidence="2">Uncharacterized protein</fullName>
    </submittedName>
</protein>
<feature type="compositionally biased region" description="Basic and acidic residues" evidence="1">
    <location>
        <begin position="14"/>
        <end position="34"/>
    </location>
</feature>
<accession>A0A2G8RD28</accession>
<comment type="caution">
    <text evidence="2">The sequence shown here is derived from an EMBL/GenBank/DDBJ whole genome shotgun (WGS) entry which is preliminary data.</text>
</comment>
<organism evidence="2 3">
    <name type="scientific">Puniceibacterium antarcticum</name>
    <dbReference type="NCBI Taxonomy" id="1206336"/>
    <lineage>
        <taxon>Bacteria</taxon>
        <taxon>Pseudomonadati</taxon>
        <taxon>Pseudomonadota</taxon>
        <taxon>Alphaproteobacteria</taxon>
        <taxon>Rhodobacterales</taxon>
        <taxon>Paracoccaceae</taxon>
        <taxon>Puniceibacterium</taxon>
    </lineage>
</organism>
<dbReference type="EMBL" id="AWWI01000116">
    <property type="protein sequence ID" value="PIL19008.1"/>
    <property type="molecule type" value="Genomic_DNA"/>
</dbReference>
<dbReference type="Proteomes" id="UP000231259">
    <property type="component" value="Unassembled WGS sequence"/>
</dbReference>
<evidence type="ECO:0000256" key="1">
    <source>
        <dbReference type="SAM" id="MobiDB-lite"/>
    </source>
</evidence>
<name>A0A2G8RD28_9RHOB</name>
<evidence type="ECO:0000313" key="2">
    <source>
        <dbReference type="EMBL" id="PIL19008.1"/>
    </source>
</evidence>